<dbReference type="RefSeq" id="WP_108728880.1">
    <property type="nucleotide sequence ID" value="NZ_CP025785.1"/>
</dbReference>
<dbReference type="SUPFAM" id="SSF82649">
    <property type="entry name" value="SufE/NifU"/>
    <property type="match status" value="1"/>
</dbReference>
<dbReference type="Pfam" id="PF01592">
    <property type="entry name" value="NifU_N"/>
    <property type="match status" value="1"/>
</dbReference>
<dbReference type="EMBL" id="CP025785">
    <property type="protein sequence ID" value="AWG42482.1"/>
    <property type="molecule type" value="Genomic_DNA"/>
</dbReference>
<evidence type="ECO:0000313" key="3">
    <source>
        <dbReference type="Proteomes" id="UP000244655"/>
    </source>
</evidence>
<organism evidence="2 3">
    <name type="scientific">Candidatus Borreliella tachyglossi</name>
    <dbReference type="NCBI Taxonomy" id="1964448"/>
    <lineage>
        <taxon>Bacteria</taxon>
        <taxon>Pseudomonadati</taxon>
        <taxon>Spirochaetota</taxon>
        <taxon>Spirochaetia</taxon>
        <taxon>Spirochaetales</taxon>
        <taxon>Borreliaceae</taxon>
        <taxon>Borreliella</taxon>
    </lineage>
</organism>
<dbReference type="Proteomes" id="UP000244655">
    <property type="component" value="Chromosome"/>
</dbReference>
<dbReference type="GO" id="GO:0005506">
    <property type="term" value="F:iron ion binding"/>
    <property type="evidence" value="ECO:0007669"/>
    <property type="project" value="InterPro"/>
</dbReference>
<feature type="domain" description="NIF system FeS cluster assembly NifU N-terminal" evidence="1">
    <location>
        <begin position="26"/>
        <end position="95"/>
    </location>
</feature>
<dbReference type="AlphaFoldDB" id="A0A2S1LW13"/>
<reference evidence="2 3" key="1">
    <citation type="submission" date="2018-01" db="EMBL/GenBank/DDBJ databases">
        <title>Genome sequence of Borrelia tachyglossi.</title>
        <authorList>
            <person name="Gofton A.W."/>
        </authorList>
    </citation>
    <scope>NUCLEOTIDE SEQUENCE [LARGE SCALE GENOMIC DNA]</scope>
    <source>
        <strain evidence="2 3">Bc-F10-1268</strain>
    </source>
</reference>
<protein>
    <recommendedName>
        <fullName evidence="1">NIF system FeS cluster assembly NifU N-terminal domain-containing protein</fullName>
    </recommendedName>
</protein>
<gene>
    <name evidence="2" type="ORF">CR532_00425</name>
</gene>
<dbReference type="GO" id="GO:0016226">
    <property type="term" value="P:iron-sulfur cluster assembly"/>
    <property type="evidence" value="ECO:0007669"/>
    <property type="project" value="InterPro"/>
</dbReference>
<sequence length="133" mass="15731">MFSEEIKKELIRISKINKYKFKTDKNQNLVYKSKCGDQIVFQIKLINEKIRLRYNASGCIIFFASAYSLTKICDNKSKKETLDILTKVINKDFECLEEIDISLKNFENFIHTNRQDCFMLPYKALNESLKIIK</sequence>
<name>A0A2S1LW13_9SPIR</name>
<dbReference type="Gene3D" id="3.90.1010.10">
    <property type="match status" value="1"/>
</dbReference>
<dbReference type="GO" id="GO:0051536">
    <property type="term" value="F:iron-sulfur cluster binding"/>
    <property type="evidence" value="ECO:0007669"/>
    <property type="project" value="InterPro"/>
</dbReference>
<dbReference type="CDD" id="cd06664">
    <property type="entry name" value="IscU_like"/>
    <property type="match status" value="1"/>
</dbReference>
<evidence type="ECO:0000313" key="2">
    <source>
        <dbReference type="EMBL" id="AWG42482.1"/>
    </source>
</evidence>
<keyword evidence="3" id="KW-1185">Reference proteome</keyword>
<dbReference type="OrthoDB" id="350747at2"/>
<dbReference type="InterPro" id="IPR002871">
    <property type="entry name" value="NIF_FeS_clus_asmbl_NifU_N"/>
</dbReference>
<accession>A0A2S1LW13</accession>
<proteinExistence type="predicted"/>
<evidence type="ECO:0000259" key="1">
    <source>
        <dbReference type="Pfam" id="PF01592"/>
    </source>
</evidence>